<feature type="region of interest" description="Disordered" evidence="1">
    <location>
        <begin position="1146"/>
        <end position="1168"/>
    </location>
</feature>
<evidence type="ECO:0000256" key="1">
    <source>
        <dbReference type="SAM" id="MobiDB-lite"/>
    </source>
</evidence>
<evidence type="ECO:0000259" key="5">
    <source>
        <dbReference type="Pfam" id="PF17998"/>
    </source>
</evidence>
<evidence type="ECO:0000256" key="3">
    <source>
        <dbReference type="SAM" id="SignalP"/>
    </source>
</evidence>
<accession>A0A2N3QNB0</accession>
<dbReference type="Gene3D" id="2.60.40.740">
    <property type="match status" value="3"/>
</dbReference>
<protein>
    <submittedName>
        <fullName evidence="6">Phage tail protein</fullName>
    </submittedName>
</protein>
<dbReference type="Proteomes" id="UP000233722">
    <property type="component" value="Unassembled WGS sequence"/>
</dbReference>
<feature type="compositionally biased region" description="Basic and acidic residues" evidence="1">
    <location>
        <begin position="1153"/>
        <end position="1164"/>
    </location>
</feature>
<feature type="compositionally biased region" description="Polar residues" evidence="1">
    <location>
        <begin position="669"/>
        <end position="679"/>
    </location>
</feature>
<feature type="domain" description="Cell surface antigen C-terminal" evidence="4">
    <location>
        <begin position="1160"/>
        <end position="1242"/>
    </location>
</feature>
<gene>
    <name evidence="6" type="ORF">CQR45_1716</name>
</gene>
<feature type="region of interest" description="Disordered" evidence="1">
    <location>
        <begin position="662"/>
        <end position="682"/>
    </location>
</feature>
<feature type="transmembrane region" description="Helical" evidence="2">
    <location>
        <begin position="1418"/>
        <end position="1441"/>
    </location>
</feature>
<reference evidence="6 7" key="1">
    <citation type="submission" date="2017-10" db="EMBL/GenBank/DDBJ databases">
        <title>Bifidobacterium genomics.</title>
        <authorList>
            <person name="Lugli G.A."/>
            <person name="Milani C."/>
            <person name="Mancabelli L."/>
        </authorList>
    </citation>
    <scope>NUCLEOTIDE SEQUENCE [LARGE SCALE GENOMIC DNA]</scope>
    <source>
        <strain evidence="6 7">1747B</strain>
    </source>
</reference>
<dbReference type="InterPro" id="IPR032300">
    <property type="entry name" value="Antigen_C"/>
</dbReference>
<dbReference type="Pfam" id="PF17998">
    <property type="entry name" value="AgI_II_C2"/>
    <property type="match status" value="2"/>
</dbReference>
<feature type="chain" id="PRO_5014762256" evidence="3">
    <location>
        <begin position="41"/>
        <end position="1452"/>
    </location>
</feature>
<dbReference type="RefSeq" id="WP_101431104.1">
    <property type="nucleotide sequence ID" value="NZ_PCHA01000037.1"/>
</dbReference>
<evidence type="ECO:0000259" key="4">
    <source>
        <dbReference type="Pfam" id="PF16364"/>
    </source>
</evidence>
<feature type="signal peptide" evidence="3">
    <location>
        <begin position="1"/>
        <end position="40"/>
    </location>
</feature>
<evidence type="ECO:0000256" key="2">
    <source>
        <dbReference type="SAM" id="Phobius"/>
    </source>
</evidence>
<proteinExistence type="predicted"/>
<dbReference type="EMBL" id="PCHA01000037">
    <property type="protein sequence ID" value="PKU93186.1"/>
    <property type="molecule type" value="Genomic_DNA"/>
</dbReference>
<evidence type="ECO:0000313" key="7">
    <source>
        <dbReference type="Proteomes" id="UP000233722"/>
    </source>
</evidence>
<sequence>MAEQQHKRGRGSLNKLWRRSAAAVVAAATLMGGVAPAAFAAGGGGNQPGSGGGLDAAQFWQYRDGPDGSWGPATSLDSVRKAMQAAGVTILDEGGSYNGPAKAQAALDQARAECERGFNQRHPSEAGQANCRVVGVGAVAGSQAQGTNGWNGSGVVARQTWIDNWNKYVAPVEYQYRGDVRYKTSTPFTDNPSDSVDKIMERNVHPDTSIAVIVLDKYQPAPPVVDYDLTITTNVNAPQDLKTGSTGKVSDTIHASQSRGDAQQVNANVIMHYDGNKYVGAKNVTKSVKITTKGDTRSPEFAPSDFGWKAWPAGTYWFDVQVPKQGHMKAAVDTADREASESFRIVDVPPQPPVKQIEQGVSADAMRNTTTIESGTGRGGYAMTFRDVITPNGVAYSIENMKVTDKTDNKDISDQFTMTWDRNTNTVTAVRKDTSTMMPLEHTYVFQLDVVVSKPDINKVTDQANVLWNDTDQSTEQKEFPTWNPNPDKSWIKQDTAGKWAAVIDPEHTNNTGADQNVFLDGDKVASVVNGVISANLIDAPTTFTLEDDWTKADYLFDADTKGIKVYMMDAQSNTASSVYDIVNKGTDVTGQFDITAAGTKATVSMKADALKTLKGLKNHRQYTLLIPGVVNMANGKGAAQVRKDFGKQPGDELTFCEAPANGTGSGAKLTNSGAQTVNGDKRPTNEPWICGYVPPVKKDVIGEASQGGAQESVDGKVVFPGQKVEYQLTTTPKLPGQLAYDVKNVVVTDQYDEHLVPDKQTVEVTDLGNGKIIPKAQYTTKWDDAKHLFQLAFDNAYVQANWGKGQNPRLLIRFEGTVSKDAPTDTRVDNQWMLTLNNSITPSNQVFNTPPDFTPVKEDTQKDPTISIDGKTALLGDVLYYRVHLDLKNLGRDVTAYDIKRAGIIDDYDDEYLTAGEQNVEVLNAKGEDVTAKFNVQFRDGVAYVFAKTADTKVPATGETVKGDPQPADLKAYSEKEIDPLKDPSIDQSLLGQEYTVVLPMTVTKVTDGYVVKNTATQIVNDVKKDTNTVTNPLKPINPVKDVVLKVNGDSVNGKEIPLTQKFLYRLDSSVIPANRAYPQVTQWGIVDKLDTQHDKYLGEWQVRANRDLYKDGKLIAKTGDVLAGSGFDNTELLAAITGDTATDAEAASDDAANKDESGKDDAAQPTGEQLFTVDYKDGTITANATDLFLKLVSADTTHEQAWSLFVSVQRIATSERVENTFTETFNGKELVSNTVWTSTPDLTPSIHLEKWDEKSGWPNGDRDTRAQALKDAKNGDTIVFTITNTSKTDKNGKGAVFRAKDLKLTDHTILGDGRVVDLKYPANWDTLILKPGQSVDVKGTLKGVKGDHTDRASVSGIPLTECVVNDDTPFDGKDDANVPEGAVDIDGVKMCGSDRIVSNTDDWNATIKPPLANTGVALGIILPLMGLLIAGGALSLTALRKRQHTAKHTA</sequence>
<feature type="domain" description="Cell surface antigen C-terminal" evidence="4">
    <location>
        <begin position="1039"/>
        <end position="1143"/>
    </location>
</feature>
<keyword evidence="2" id="KW-1133">Transmembrane helix</keyword>
<dbReference type="NCBIfam" id="TIGR04228">
    <property type="entry name" value="isopep_sspB_C2"/>
    <property type="match status" value="1"/>
</dbReference>
<organism evidence="6 7">
    <name type="scientific">Bifidobacterium pseudolongum subsp. globosum</name>
    <dbReference type="NCBI Taxonomy" id="1690"/>
    <lineage>
        <taxon>Bacteria</taxon>
        <taxon>Bacillati</taxon>
        <taxon>Actinomycetota</taxon>
        <taxon>Actinomycetes</taxon>
        <taxon>Bifidobacteriales</taxon>
        <taxon>Bifidobacteriaceae</taxon>
        <taxon>Bifidobacterium</taxon>
    </lineage>
</organism>
<keyword evidence="2" id="KW-0472">Membrane</keyword>
<keyword evidence="3" id="KW-0732">Signal</keyword>
<dbReference type="InterPro" id="IPR026345">
    <property type="entry name" value="Adh_isopep-form_adh_dom"/>
</dbReference>
<comment type="caution">
    <text evidence="6">The sequence shown here is derived from an EMBL/GenBank/DDBJ whole genome shotgun (WGS) entry which is preliminary data.</text>
</comment>
<evidence type="ECO:0000313" key="6">
    <source>
        <dbReference type="EMBL" id="PKU93186.1"/>
    </source>
</evidence>
<dbReference type="Pfam" id="PF16364">
    <property type="entry name" value="Antigen_C"/>
    <property type="match status" value="2"/>
</dbReference>
<keyword evidence="2" id="KW-0812">Transmembrane</keyword>
<feature type="domain" description="Adhesin isopeptide-forming adherence" evidence="5">
    <location>
        <begin position="705"/>
        <end position="850"/>
    </location>
</feature>
<name>A0A2N3QNB0_9BIFI</name>
<feature type="domain" description="Adhesin isopeptide-forming adherence" evidence="5">
    <location>
        <begin position="856"/>
        <end position="1035"/>
    </location>
</feature>